<sequence length="144" mass="15844">MGTDKTCPCGSGRSFASCCEPTILGAVAVTPEALMRSRYSAYVLGYWDYLHESWHPKTRPSRVSPTSTDWLGLTIVKTTSSTVEFIAGFREDSKVMVLHETSRFEQVDGNWRYLDGDCDVSEAGRNSSCPCGSGVKTKRCCGRP</sequence>
<dbReference type="Proteomes" id="UP000231701">
    <property type="component" value="Chromosome"/>
</dbReference>
<keyword evidence="5" id="KW-1185">Reference proteome</keyword>
<evidence type="ECO:0000256" key="1">
    <source>
        <dbReference type="ARBA" id="ARBA00010839"/>
    </source>
</evidence>
<protein>
    <recommendedName>
        <fullName evidence="2">UPF0225 protein Ga0123461_0408</fullName>
    </recommendedName>
</protein>
<evidence type="ECO:0000256" key="2">
    <source>
        <dbReference type="HAMAP-Rule" id="MF_00612"/>
    </source>
</evidence>
<dbReference type="InterPro" id="IPR023006">
    <property type="entry name" value="YchJ-like"/>
</dbReference>
<dbReference type="InterPro" id="IPR032710">
    <property type="entry name" value="NTF2-like_dom_sf"/>
</dbReference>
<dbReference type="Pfam" id="PF17775">
    <property type="entry name" value="YchJ_M-like"/>
    <property type="match status" value="1"/>
</dbReference>
<dbReference type="RefSeq" id="WP_100276809.1">
    <property type="nucleotide sequence ID" value="NZ_CP018799.1"/>
</dbReference>
<evidence type="ECO:0000313" key="4">
    <source>
        <dbReference type="EMBL" id="ATX78849.1"/>
    </source>
</evidence>
<dbReference type="Gene3D" id="3.10.450.50">
    <property type="match status" value="1"/>
</dbReference>
<dbReference type="SUPFAM" id="SSF103642">
    <property type="entry name" value="Sec-C motif"/>
    <property type="match status" value="1"/>
</dbReference>
<dbReference type="HAMAP" id="MF_00612">
    <property type="entry name" value="UPF0225"/>
    <property type="match status" value="1"/>
</dbReference>
<dbReference type="OrthoDB" id="21421at2"/>
<dbReference type="PANTHER" id="PTHR33747:SF1">
    <property type="entry name" value="ADENYLATE CYCLASE-ASSOCIATED CAP C-TERMINAL DOMAIN-CONTAINING PROTEIN"/>
    <property type="match status" value="1"/>
</dbReference>
<evidence type="ECO:0000259" key="3">
    <source>
        <dbReference type="Pfam" id="PF17775"/>
    </source>
</evidence>
<dbReference type="PANTHER" id="PTHR33747">
    <property type="entry name" value="UPF0225 PROTEIN SCO1677"/>
    <property type="match status" value="1"/>
</dbReference>
<name>A0A2K8KY91_MARES</name>
<accession>A0A2K8KY91</accession>
<proteinExistence type="inferred from homology"/>
<reference evidence="4 5" key="1">
    <citation type="submission" date="2016-12" db="EMBL/GenBank/DDBJ databases">
        <title>Isolation and genomic insights into novel planktonic Zetaproteobacteria from stratified waters of the Chesapeake Bay.</title>
        <authorList>
            <person name="McAllister S.M."/>
            <person name="Kato S."/>
            <person name="Chan C.S."/>
            <person name="Chiu B.K."/>
            <person name="Field E.K."/>
        </authorList>
    </citation>
    <scope>NUCLEOTIDE SEQUENCE [LARGE SCALE GENOMIC DNA]</scope>
    <source>
        <strain evidence="4 5">CP-5</strain>
    </source>
</reference>
<organism evidence="4 5">
    <name type="scientific">Mariprofundus aestuarium</name>
    <dbReference type="NCBI Taxonomy" id="1921086"/>
    <lineage>
        <taxon>Bacteria</taxon>
        <taxon>Pseudomonadati</taxon>
        <taxon>Pseudomonadota</taxon>
        <taxon>Candidatius Mariprofundia</taxon>
        <taxon>Mariprofundales</taxon>
        <taxon>Mariprofundaceae</taxon>
        <taxon>Mariprofundus</taxon>
    </lineage>
</organism>
<dbReference type="Pfam" id="PF02810">
    <property type="entry name" value="SEC-C"/>
    <property type="match status" value="2"/>
</dbReference>
<dbReference type="KEGG" id="maes:Ga0123461_0408"/>
<dbReference type="InterPro" id="IPR048469">
    <property type="entry name" value="YchJ-like_M"/>
</dbReference>
<dbReference type="SUPFAM" id="SSF54427">
    <property type="entry name" value="NTF2-like"/>
    <property type="match status" value="1"/>
</dbReference>
<dbReference type="AlphaFoldDB" id="A0A2K8KY91"/>
<gene>
    <name evidence="4" type="ORF">Ga0123461_0408</name>
</gene>
<feature type="domain" description="YchJ-like middle NTF2-like" evidence="3">
    <location>
        <begin position="30"/>
        <end position="116"/>
    </location>
</feature>
<comment type="similarity">
    <text evidence="1 2">Belongs to the UPF0225 family.</text>
</comment>
<dbReference type="EMBL" id="CP018799">
    <property type="protein sequence ID" value="ATX78849.1"/>
    <property type="molecule type" value="Genomic_DNA"/>
</dbReference>
<evidence type="ECO:0000313" key="5">
    <source>
        <dbReference type="Proteomes" id="UP000231701"/>
    </source>
</evidence>
<dbReference type="InterPro" id="IPR004027">
    <property type="entry name" value="SEC_C_motif"/>
</dbReference>